<gene>
    <name evidence="1" type="ORF">IE53DRAFT_44150</name>
</gene>
<organism evidence="1 2">
    <name type="scientific">Violaceomyces palustris</name>
    <dbReference type="NCBI Taxonomy" id="1673888"/>
    <lineage>
        <taxon>Eukaryota</taxon>
        <taxon>Fungi</taxon>
        <taxon>Dikarya</taxon>
        <taxon>Basidiomycota</taxon>
        <taxon>Ustilaginomycotina</taxon>
        <taxon>Ustilaginomycetes</taxon>
        <taxon>Violaceomycetales</taxon>
        <taxon>Violaceomycetaceae</taxon>
        <taxon>Violaceomyces</taxon>
    </lineage>
</organism>
<evidence type="ECO:0000313" key="2">
    <source>
        <dbReference type="Proteomes" id="UP000245626"/>
    </source>
</evidence>
<evidence type="ECO:0000313" key="1">
    <source>
        <dbReference type="EMBL" id="PWN54071.1"/>
    </source>
</evidence>
<dbReference type="Proteomes" id="UP000245626">
    <property type="component" value="Unassembled WGS sequence"/>
</dbReference>
<keyword evidence="2" id="KW-1185">Reference proteome</keyword>
<proteinExistence type="predicted"/>
<dbReference type="EMBL" id="KZ819697">
    <property type="protein sequence ID" value="PWN54071.1"/>
    <property type="molecule type" value="Genomic_DNA"/>
</dbReference>
<sequence>MPASLMMTWQGIGWDRVILRRGERNDASGLRLTWRPPPHFQPSAKAPPPSARKTPLPWVELAMKAEPKGPDPRWWTSVLFSTSARSDPTLLAGFGSTAFYVQHLPLSSASYRIYSPPLPPFGFHLLLALLTFSFQRSSLRTKPKKASLSHEKKRRRKKKNKINLSPLPK</sequence>
<reference evidence="1 2" key="1">
    <citation type="journal article" date="2018" name="Mol. Biol. Evol.">
        <title>Broad Genomic Sampling Reveals a Smut Pathogenic Ancestry of the Fungal Clade Ustilaginomycotina.</title>
        <authorList>
            <person name="Kijpornyongpan T."/>
            <person name="Mondo S.J."/>
            <person name="Barry K."/>
            <person name="Sandor L."/>
            <person name="Lee J."/>
            <person name="Lipzen A."/>
            <person name="Pangilinan J."/>
            <person name="LaButti K."/>
            <person name="Hainaut M."/>
            <person name="Henrissat B."/>
            <person name="Grigoriev I.V."/>
            <person name="Spatafora J.W."/>
            <person name="Aime M.C."/>
        </authorList>
    </citation>
    <scope>NUCLEOTIDE SEQUENCE [LARGE SCALE GENOMIC DNA]</scope>
    <source>
        <strain evidence="1 2">SA 807</strain>
    </source>
</reference>
<accession>A0ACD0P7R0</accession>
<name>A0ACD0P7R0_9BASI</name>
<protein>
    <submittedName>
        <fullName evidence="1">Uncharacterized protein</fullName>
    </submittedName>
</protein>